<organism evidence="3 4">
    <name type="scientific">Mycolicibacterium hodleri</name>
    <dbReference type="NCBI Taxonomy" id="49897"/>
    <lineage>
        <taxon>Bacteria</taxon>
        <taxon>Bacillati</taxon>
        <taxon>Actinomycetota</taxon>
        <taxon>Actinomycetes</taxon>
        <taxon>Mycobacteriales</taxon>
        <taxon>Mycobacteriaceae</taxon>
        <taxon>Mycolicibacterium</taxon>
    </lineage>
</organism>
<dbReference type="InterPro" id="IPR036390">
    <property type="entry name" value="WH_DNA-bd_sf"/>
</dbReference>
<evidence type="ECO:0000256" key="1">
    <source>
        <dbReference type="ARBA" id="ARBA00023125"/>
    </source>
</evidence>
<dbReference type="SUPFAM" id="SSF52540">
    <property type="entry name" value="P-loop containing nucleoside triphosphate hydrolases"/>
    <property type="match status" value="1"/>
</dbReference>
<proteinExistence type="predicted"/>
<feature type="domain" description="AAA+ ATPase" evidence="2">
    <location>
        <begin position="39"/>
        <end position="220"/>
    </location>
</feature>
<dbReference type="SMART" id="SM00382">
    <property type="entry name" value="AAA"/>
    <property type="match status" value="1"/>
</dbReference>
<dbReference type="EMBL" id="VIFX01000022">
    <property type="protein sequence ID" value="TQR85245.1"/>
    <property type="molecule type" value="Genomic_DNA"/>
</dbReference>
<dbReference type="Proteomes" id="UP000315759">
    <property type="component" value="Unassembled WGS sequence"/>
</dbReference>
<evidence type="ECO:0000313" key="4">
    <source>
        <dbReference type="Proteomes" id="UP000315759"/>
    </source>
</evidence>
<comment type="caution">
    <text evidence="3">The sequence shown here is derived from an EMBL/GenBank/DDBJ whole genome shotgun (WGS) entry which is preliminary data.</text>
</comment>
<accession>A0A544VZ30</accession>
<dbReference type="InterPro" id="IPR041664">
    <property type="entry name" value="AAA_16"/>
</dbReference>
<dbReference type="AlphaFoldDB" id="A0A544VZ30"/>
<protein>
    <submittedName>
        <fullName evidence="3">AAA family ATPase</fullName>
    </submittedName>
</protein>
<evidence type="ECO:0000259" key="2">
    <source>
        <dbReference type="SMART" id="SM00382"/>
    </source>
</evidence>
<dbReference type="SUPFAM" id="SSF46785">
    <property type="entry name" value="Winged helix' DNA-binding domain"/>
    <property type="match status" value="1"/>
</dbReference>
<dbReference type="Gene3D" id="1.10.10.10">
    <property type="entry name" value="Winged helix-like DNA-binding domain superfamily/Winged helix DNA-binding domain"/>
    <property type="match status" value="1"/>
</dbReference>
<dbReference type="Gene3D" id="3.40.50.300">
    <property type="entry name" value="P-loop containing nucleotide triphosphate hydrolases"/>
    <property type="match status" value="1"/>
</dbReference>
<dbReference type="InterPro" id="IPR036388">
    <property type="entry name" value="WH-like_DNA-bd_sf"/>
</dbReference>
<sequence>MLPSPYSPGAVPVYLAGRGAELETIRTRLARTRMLGRSGGPLLAFYGSRGLGKTSLLRAAQREAAAAGYLTVWVTGRDDVALAPDLAASLTEEISRRSTSQKAKGILQNLSRVQVEVGVPGAKVGVEADRTRASAAVERNLADAGRFARQHDHHGLAVFVDEFQEAQLADRRSLLIALQHFDGAPEGYPVAIIAAGLPSLLGAVPEAATFGERTDFVEIGLLGEVAVAEALRLPAQELGVTWSDDAILAAIEAAAGYPHRVQLIGDAAWEAGRPQRGDVIGQAQVLLGAERAEQRMGAVFRSRMAKINPEQRRVVTAMAELGDHPVSRAALAARLGITSEALSRPRQELIDRGLIESAGRGLLRFTIPGFAGFLRANADLE</sequence>
<dbReference type="InterPro" id="IPR003593">
    <property type="entry name" value="AAA+_ATPase"/>
</dbReference>
<dbReference type="Pfam" id="PF13191">
    <property type="entry name" value="AAA_16"/>
    <property type="match status" value="1"/>
</dbReference>
<dbReference type="InterPro" id="IPR027417">
    <property type="entry name" value="P-loop_NTPase"/>
</dbReference>
<gene>
    <name evidence="3" type="ORF">D8S82_17665</name>
</gene>
<keyword evidence="4" id="KW-1185">Reference proteome</keyword>
<name>A0A544VZ30_9MYCO</name>
<dbReference type="PANTHER" id="PTHR34301">
    <property type="entry name" value="DNA-BINDING PROTEIN-RELATED"/>
    <property type="match status" value="1"/>
</dbReference>
<reference evidence="3 4" key="1">
    <citation type="submission" date="2018-10" db="EMBL/GenBank/DDBJ databases">
        <title>Draft genome of Mycobacterium hodleri strain B.</title>
        <authorList>
            <person name="Amande T.J."/>
            <person name="Mcgenity T.J."/>
        </authorList>
    </citation>
    <scope>NUCLEOTIDE SEQUENCE [LARGE SCALE GENOMIC DNA]</scope>
    <source>
        <strain evidence="3 4">B</strain>
    </source>
</reference>
<evidence type="ECO:0000313" key="3">
    <source>
        <dbReference type="EMBL" id="TQR85245.1"/>
    </source>
</evidence>
<keyword evidence="1" id="KW-0238">DNA-binding</keyword>
<dbReference type="GO" id="GO:0003677">
    <property type="term" value="F:DNA binding"/>
    <property type="evidence" value="ECO:0007669"/>
    <property type="project" value="UniProtKB-KW"/>
</dbReference>
<dbReference type="PANTHER" id="PTHR34301:SF8">
    <property type="entry name" value="ATPASE DOMAIN-CONTAINING PROTEIN"/>
    <property type="match status" value="1"/>
</dbReference>